<dbReference type="InterPro" id="IPR051011">
    <property type="entry name" value="Metal_resp_trans_reg"/>
</dbReference>
<evidence type="ECO:0000259" key="5">
    <source>
        <dbReference type="PROSITE" id="PS50987"/>
    </source>
</evidence>
<evidence type="ECO:0000256" key="3">
    <source>
        <dbReference type="ARBA" id="ARBA00023163"/>
    </source>
</evidence>
<dbReference type="Pfam" id="PF01022">
    <property type="entry name" value="HTH_5"/>
    <property type="match status" value="1"/>
</dbReference>
<dbReference type="Gene3D" id="1.10.10.10">
    <property type="entry name" value="Winged helix-like DNA-binding domain superfamily/Winged helix DNA-binding domain"/>
    <property type="match status" value="1"/>
</dbReference>
<keyword evidence="7" id="KW-1185">Reference proteome</keyword>
<feature type="compositionally biased region" description="Basic and acidic residues" evidence="4">
    <location>
        <begin position="101"/>
        <end position="113"/>
    </location>
</feature>
<protein>
    <recommendedName>
        <fullName evidence="5">HTH arsR-type domain-containing protein</fullName>
    </recommendedName>
</protein>
<feature type="domain" description="HTH arsR-type" evidence="5">
    <location>
        <begin position="12"/>
        <end position="106"/>
    </location>
</feature>
<feature type="region of interest" description="Disordered" evidence="4">
    <location>
        <begin position="101"/>
        <end position="123"/>
    </location>
</feature>
<dbReference type="Proteomes" id="UP000614996">
    <property type="component" value="Unassembled WGS sequence"/>
</dbReference>
<keyword evidence="2" id="KW-0238">DNA-binding</keyword>
<reference evidence="7" key="1">
    <citation type="journal article" date="2021" name="Int. J. Syst. Evol. Microbiol.">
        <title>Actinocatenispora comari sp. nov., an endophytic actinomycete isolated from aerial parts of Comarum salesowianum.</title>
        <authorList>
            <person name="Oyunbileg N."/>
            <person name="Iizaka Y."/>
            <person name="Hamada M."/>
            <person name="Davaapurev B.O."/>
            <person name="Fukumoto A."/>
            <person name="Tsetseg B."/>
            <person name="Kato F."/>
            <person name="Tamura T."/>
            <person name="Batkhuu J."/>
            <person name="Anzai Y."/>
        </authorList>
    </citation>
    <scope>NUCLEOTIDE SEQUENCE [LARGE SCALE GENOMIC DNA]</scope>
    <source>
        <strain evidence="7">NUM-2625</strain>
    </source>
</reference>
<dbReference type="PRINTS" id="PR00778">
    <property type="entry name" value="HTHARSR"/>
</dbReference>
<sequence length="123" mass="12924">MLPVVRPMSMPNASESYQAAGELLRALAAPLRIAVVTELAAGPRCVHELVDAIGAPQPLVSQHLRVLKGAGVVRGQRRGREIAYSLADQHVAHIVADAVSHAREPEPIDRDATEPAVAAGEGS</sequence>
<dbReference type="GO" id="GO:0003700">
    <property type="term" value="F:DNA-binding transcription factor activity"/>
    <property type="evidence" value="ECO:0007669"/>
    <property type="project" value="InterPro"/>
</dbReference>
<evidence type="ECO:0000256" key="4">
    <source>
        <dbReference type="SAM" id="MobiDB-lite"/>
    </source>
</evidence>
<evidence type="ECO:0000313" key="7">
    <source>
        <dbReference type="Proteomes" id="UP000614996"/>
    </source>
</evidence>
<dbReference type="SMART" id="SM00418">
    <property type="entry name" value="HTH_ARSR"/>
    <property type="match status" value="1"/>
</dbReference>
<dbReference type="PANTHER" id="PTHR43132">
    <property type="entry name" value="ARSENICAL RESISTANCE OPERON REPRESSOR ARSR-RELATED"/>
    <property type="match status" value="1"/>
</dbReference>
<name>A0A8J4AJ53_9ACTN</name>
<organism evidence="6 7">
    <name type="scientific">Actinocatenispora comari</name>
    <dbReference type="NCBI Taxonomy" id="2807577"/>
    <lineage>
        <taxon>Bacteria</taxon>
        <taxon>Bacillati</taxon>
        <taxon>Actinomycetota</taxon>
        <taxon>Actinomycetes</taxon>
        <taxon>Micromonosporales</taxon>
        <taxon>Micromonosporaceae</taxon>
        <taxon>Actinocatenispora</taxon>
    </lineage>
</organism>
<gene>
    <name evidence="6" type="ORF">NUM_67990</name>
</gene>
<evidence type="ECO:0000256" key="2">
    <source>
        <dbReference type="ARBA" id="ARBA00023125"/>
    </source>
</evidence>
<dbReference type="PANTHER" id="PTHR43132:SF6">
    <property type="entry name" value="HTH-TYPE TRANSCRIPTIONAL REPRESSOR CZRA"/>
    <property type="match status" value="1"/>
</dbReference>
<evidence type="ECO:0000313" key="6">
    <source>
        <dbReference type="EMBL" id="GIL31545.1"/>
    </source>
</evidence>
<dbReference type="PROSITE" id="PS50987">
    <property type="entry name" value="HTH_ARSR_2"/>
    <property type="match status" value="1"/>
</dbReference>
<keyword evidence="3" id="KW-0804">Transcription</keyword>
<keyword evidence="1" id="KW-0805">Transcription regulation</keyword>
<dbReference type="CDD" id="cd00090">
    <property type="entry name" value="HTH_ARSR"/>
    <property type="match status" value="1"/>
</dbReference>
<comment type="caution">
    <text evidence="6">The sequence shown here is derived from an EMBL/GenBank/DDBJ whole genome shotgun (WGS) entry which is preliminary data.</text>
</comment>
<dbReference type="EMBL" id="BOPO01000147">
    <property type="protein sequence ID" value="GIL31545.1"/>
    <property type="molecule type" value="Genomic_DNA"/>
</dbReference>
<dbReference type="NCBIfam" id="NF033788">
    <property type="entry name" value="HTH_metalloreg"/>
    <property type="match status" value="1"/>
</dbReference>
<dbReference type="GO" id="GO:0003677">
    <property type="term" value="F:DNA binding"/>
    <property type="evidence" value="ECO:0007669"/>
    <property type="project" value="UniProtKB-KW"/>
</dbReference>
<evidence type="ECO:0000256" key="1">
    <source>
        <dbReference type="ARBA" id="ARBA00023015"/>
    </source>
</evidence>
<dbReference type="InterPro" id="IPR036390">
    <property type="entry name" value="WH_DNA-bd_sf"/>
</dbReference>
<dbReference type="SUPFAM" id="SSF46785">
    <property type="entry name" value="Winged helix' DNA-binding domain"/>
    <property type="match status" value="1"/>
</dbReference>
<accession>A0A8J4AJ53</accession>
<dbReference type="InterPro" id="IPR011991">
    <property type="entry name" value="ArsR-like_HTH"/>
</dbReference>
<dbReference type="AlphaFoldDB" id="A0A8J4AJ53"/>
<dbReference type="InterPro" id="IPR036388">
    <property type="entry name" value="WH-like_DNA-bd_sf"/>
</dbReference>
<dbReference type="InterPro" id="IPR001845">
    <property type="entry name" value="HTH_ArsR_DNA-bd_dom"/>
</dbReference>
<proteinExistence type="predicted"/>